<evidence type="ECO:0000256" key="3">
    <source>
        <dbReference type="SAM" id="SignalP"/>
    </source>
</evidence>
<accession>A0A6C0U181</accession>
<gene>
    <name evidence="5" type="ORF">G3T16_00255</name>
</gene>
<dbReference type="EMBL" id="CP048711">
    <property type="protein sequence ID" value="QIB64085.1"/>
    <property type="molecule type" value="Genomic_DNA"/>
</dbReference>
<evidence type="ECO:0000256" key="1">
    <source>
        <dbReference type="ARBA" id="ARBA00010333"/>
    </source>
</evidence>
<reference evidence="5 6" key="1">
    <citation type="submission" date="2020-02" db="EMBL/GenBank/DDBJ databases">
        <title>Genome sequencing for Kineobactrum sp. M2.</title>
        <authorList>
            <person name="Park S.-J."/>
        </authorList>
    </citation>
    <scope>NUCLEOTIDE SEQUENCE [LARGE SCALE GENOMIC DNA]</scope>
    <source>
        <strain evidence="5 6">M2</strain>
    </source>
</reference>
<feature type="domain" description="Solute-binding protein family 3/N-terminal" evidence="4">
    <location>
        <begin position="22"/>
        <end position="245"/>
    </location>
</feature>
<organism evidence="5 6">
    <name type="scientific">Kineobactrum salinum</name>
    <dbReference type="NCBI Taxonomy" id="2708301"/>
    <lineage>
        <taxon>Bacteria</taxon>
        <taxon>Pseudomonadati</taxon>
        <taxon>Pseudomonadota</taxon>
        <taxon>Gammaproteobacteria</taxon>
        <taxon>Cellvibrionales</taxon>
        <taxon>Halieaceae</taxon>
        <taxon>Kineobactrum</taxon>
    </lineage>
</organism>
<evidence type="ECO:0000256" key="2">
    <source>
        <dbReference type="ARBA" id="ARBA00022729"/>
    </source>
</evidence>
<sequence>MLRHLLVLILCWSAASAPLADVLRVALAPDQPPLQYRDEGRIVGIEPDNARAVGEILGRRVELVAMSAAELLPALEQERVDVVMSGLSISPERSARVRFTEPYLQTGQMAIMRVDRAGRFGQPWAIFQPGVRIGVEPDSPGEAFARRELGEASVSLYPDPEAAFAALRADEIDLFVHEAATSWRLANDTDNADLISQYHPLTEEPLAWAVHRDNTALELALNRALAQMRGNGTLGYIIDRWVPVQVEAD</sequence>
<dbReference type="SMART" id="SM00062">
    <property type="entry name" value="PBPb"/>
    <property type="match status" value="1"/>
</dbReference>
<dbReference type="RefSeq" id="WP_163493336.1">
    <property type="nucleotide sequence ID" value="NZ_CP048711.1"/>
</dbReference>
<evidence type="ECO:0000313" key="5">
    <source>
        <dbReference type="EMBL" id="QIB64085.1"/>
    </source>
</evidence>
<dbReference type="PANTHER" id="PTHR35936:SF17">
    <property type="entry name" value="ARGININE-BINDING EXTRACELLULAR PROTEIN ARTP"/>
    <property type="match status" value="1"/>
</dbReference>
<dbReference type="Gene3D" id="3.40.190.10">
    <property type="entry name" value="Periplasmic binding protein-like II"/>
    <property type="match status" value="2"/>
</dbReference>
<dbReference type="Proteomes" id="UP000477680">
    <property type="component" value="Chromosome"/>
</dbReference>
<feature type="signal peptide" evidence="3">
    <location>
        <begin position="1"/>
        <end position="20"/>
    </location>
</feature>
<evidence type="ECO:0000259" key="4">
    <source>
        <dbReference type="SMART" id="SM00062"/>
    </source>
</evidence>
<keyword evidence="2 3" id="KW-0732">Signal</keyword>
<comment type="similarity">
    <text evidence="1">Belongs to the bacterial solute-binding protein 3 family.</text>
</comment>
<dbReference type="AlphaFoldDB" id="A0A6C0U181"/>
<protein>
    <submittedName>
        <fullName evidence="5">Amino acid ABC transporter substrate-binding protein</fullName>
    </submittedName>
</protein>
<dbReference type="Pfam" id="PF00497">
    <property type="entry name" value="SBP_bac_3"/>
    <property type="match status" value="1"/>
</dbReference>
<dbReference type="KEGG" id="kim:G3T16_00255"/>
<name>A0A6C0U181_9GAMM</name>
<proteinExistence type="inferred from homology"/>
<dbReference type="PANTHER" id="PTHR35936">
    <property type="entry name" value="MEMBRANE-BOUND LYTIC MUREIN TRANSGLYCOSYLASE F"/>
    <property type="match status" value="1"/>
</dbReference>
<dbReference type="SUPFAM" id="SSF53850">
    <property type="entry name" value="Periplasmic binding protein-like II"/>
    <property type="match status" value="1"/>
</dbReference>
<keyword evidence="6" id="KW-1185">Reference proteome</keyword>
<dbReference type="InterPro" id="IPR001638">
    <property type="entry name" value="Solute-binding_3/MltF_N"/>
</dbReference>
<feature type="chain" id="PRO_5025511230" evidence="3">
    <location>
        <begin position="21"/>
        <end position="249"/>
    </location>
</feature>
<evidence type="ECO:0000313" key="6">
    <source>
        <dbReference type="Proteomes" id="UP000477680"/>
    </source>
</evidence>